<accession>A0A016T255</accession>
<evidence type="ECO:0000256" key="2">
    <source>
        <dbReference type="PROSITE-ProRule" id="PRU00285"/>
    </source>
</evidence>
<keyword evidence="5" id="KW-1185">Reference proteome</keyword>
<dbReference type="SUPFAM" id="SSF49764">
    <property type="entry name" value="HSP20-like chaperones"/>
    <property type="match status" value="1"/>
</dbReference>
<dbReference type="InterPro" id="IPR001436">
    <property type="entry name" value="Alpha-crystallin/sHSP_animal"/>
</dbReference>
<comment type="caution">
    <text evidence="4">The sequence shown here is derived from an EMBL/GenBank/DDBJ whole genome shotgun (WGS) entry which is preliminary data.</text>
</comment>
<evidence type="ECO:0000313" key="5">
    <source>
        <dbReference type="Proteomes" id="UP000024635"/>
    </source>
</evidence>
<evidence type="ECO:0000256" key="1">
    <source>
        <dbReference type="ARBA" id="ARBA00023016"/>
    </source>
</evidence>
<name>A0A016T255_9BILA</name>
<dbReference type="GO" id="GO:0051082">
    <property type="term" value="F:unfolded protein binding"/>
    <property type="evidence" value="ECO:0007669"/>
    <property type="project" value="TreeGrafter"/>
</dbReference>
<dbReference type="EMBL" id="JARK01001484">
    <property type="protein sequence ID" value="EYB96654.1"/>
    <property type="molecule type" value="Genomic_DNA"/>
</dbReference>
<comment type="similarity">
    <text evidence="2 3">Belongs to the small heat shock protein (HSP20) family.</text>
</comment>
<keyword evidence="1" id="KW-0346">Stress response</keyword>
<sequence>MALWPVPRFDRCMRDFDRFGMPLMTRDQDWFGRQLMPYWRDADHSIMHVGNEVKEVVNDEKKFAVELDVSHFKPEELEVHLEGRDLTIEGKHEEKSDHGFIKRSFVRRWALPEDCDLDAVHTQLTDVGHLCIEAPKTGQHTNRRTLPIMPAPKKK</sequence>
<dbReference type="PROSITE" id="PS01031">
    <property type="entry name" value="SHSP"/>
    <property type="match status" value="1"/>
</dbReference>
<dbReference type="GO" id="GO:0005737">
    <property type="term" value="C:cytoplasm"/>
    <property type="evidence" value="ECO:0007669"/>
    <property type="project" value="TreeGrafter"/>
</dbReference>
<organism evidence="4 5">
    <name type="scientific">Ancylostoma ceylanicum</name>
    <dbReference type="NCBI Taxonomy" id="53326"/>
    <lineage>
        <taxon>Eukaryota</taxon>
        <taxon>Metazoa</taxon>
        <taxon>Ecdysozoa</taxon>
        <taxon>Nematoda</taxon>
        <taxon>Chromadorea</taxon>
        <taxon>Rhabditida</taxon>
        <taxon>Rhabditina</taxon>
        <taxon>Rhabditomorpha</taxon>
        <taxon>Strongyloidea</taxon>
        <taxon>Ancylostomatidae</taxon>
        <taxon>Ancylostomatinae</taxon>
        <taxon>Ancylostoma</taxon>
    </lineage>
</organism>
<gene>
    <name evidence="4" type="primary">Acey_s0148.g2652</name>
    <name evidence="4" type="ORF">Y032_0148g2652</name>
</gene>
<dbReference type="STRING" id="53326.A0A016T255"/>
<dbReference type="OrthoDB" id="1431247at2759"/>
<evidence type="ECO:0000313" key="4">
    <source>
        <dbReference type="EMBL" id="EYB96654.1"/>
    </source>
</evidence>
<dbReference type="AlphaFoldDB" id="A0A016T255"/>
<dbReference type="PANTHER" id="PTHR45640:SF13">
    <property type="entry name" value="HEAT SHOCK PROTEIN 22-RELATED"/>
    <property type="match status" value="1"/>
</dbReference>
<protein>
    <submittedName>
        <fullName evidence="4">Uncharacterized protein</fullName>
    </submittedName>
</protein>
<dbReference type="GO" id="GO:0042026">
    <property type="term" value="P:protein refolding"/>
    <property type="evidence" value="ECO:0007669"/>
    <property type="project" value="TreeGrafter"/>
</dbReference>
<dbReference type="GO" id="GO:0009408">
    <property type="term" value="P:response to heat"/>
    <property type="evidence" value="ECO:0007669"/>
    <property type="project" value="TreeGrafter"/>
</dbReference>
<dbReference type="PRINTS" id="PR00299">
    <property type="entry name" value="ACRYSTALLIN"/>
</dbReference>
<dbReference type="PANTHER" id="PTHR45640">
    <property type="entry name" value="HEAT SHOCK PROTEIN HSP-12.2-RELATED"/>
    <property type="match status" value="1"/>
</dbReference>
<dbReference type="CDD" id="cd06526">
    <property type="entry name" value="metazoan_ACD"/>
    <property type="match status" value="1"/>
</dbReference>
<evidence type="ECO:0000256" key="3">
    <source>
        <dbReference type="RuleBase" id="RU003616"/>
    </source>
</evidence>
<dbReference type="Pfam" id="PF00011">
    <property type="entry name" value="HSP20"/>
    <property type="match status" value="1"/>
</dbReference>
<dbReference type="InterPro" id="IPR008978">
    <property type="entry name" value="HSP20-like_chaperone"/>
</dbReference>
<reference evidence="5" key="1">
    <citation type="journal article" date="2015" name="Nat. Genet.">
        <title>The genome and transcriptome of the zoonotic hookworm Ancylostoma ceylanicum identify infection-specific gene families.</title>
        <authorList>
            <person name="Schwarz E.M."/>
            <person name="Hu Y."/>
            <person name="Antoshechkin I."/>
            <person name="Miller M.M."/>
            <person name="Sternberg P.W."/>
            <person name="Aroian R.V."/>
        </authorList>
    </citation>
    <scope>NUCLEOTIDE SEQUENCE</scope>
    <source>
        <strain evidence="5">HY135</strain>
    </source>
</reference>
<proteinExistence type="inferred from homology"/>
<dbReference type="GO" id="GO:0005634">
    <property type="term" value="C:nucleus"/>
    <property type="evidence" value="ECO:0007669"/>
    <property type="project" value="TreeGrafter"/>
</dbReference>
<dbReference type="Proteomes" id="UP000024635">
    <property type="component" value="Unassembled WGS sequence"/>
</dbReference>
<dbReference type="Gene3D" id="2.60.40.790">
    <property type="match status" value="1"/>
</dbReference>
<dbReference type="InterPro" id="IPR002068">
    <property type="entry name" value="A-crystallin/Hsp20_dom"/>
</dbReference>